<name>C8PHR1_9BACT</name>
<dbReference type="eggNOG" id="COG1399">
    <property type="taxonomic scope" value="Bacteria"/>
</dbReference>
<sequence>MKIAFAKISASPVPFEISRDGLKLSGNLKRKDSKFIECKGEIKGKIPYICDRCGKEFDLDINESVNLLLSEGVFNDERHESLDVMEFFGAEVDLDEILRSETEAFKSDYFYCEECKN</sequence>
<gene>
    <name evidence="1" type="ORF">CAMGR0001_0507</name>
</gene>
<dbReference type="RefSeq" id="WP_005871249.1">
    <property type="nucleotide sequence ID" value="NZ_ACYG01000024.1"/>
</dbReference>
<comment type="caution">
    <text evidence="1">The sequence shown here is derived from an EMBL/GenBank/DDBJ whole genome shotgun (WGS) entry which is preliminary data.</text>
</comment>
<organism evidence="1 2">
    <name type="scientific">Campylobacter gracilis RM3268</name>
    <dbReference type="NCBI Taxonomy" id="553220"/>
    <lineage>
        <taxon>Bacteria</taxon>
        <taxon>Pseudomonadati</taxon>
        <taxon>Campylobacterota</taxon>
        <taxon>Epsilonproteobacteria</taxon>
        <taxon>Campylobacterales</taxon>
        <taxon>Campylobacteraceae</taxon>
        <taxon>Campylobacter</taxon>
    </lineage>
</organism>
<evidence type="ECO:0000313" key="1">
    <source>
        <dbReference type="EMBL" id="EEV17675.1"/>
    </source>
</evidence>
<dbReference type="STRING" id="824.CGRAC_1841"/>
<proteinExistence type="predicted"/>
<keyword evidence="2" id="KW-1185">Reference proteome</keyword>
<reference evidence="1 2" key="1">
    <citation type="submission" date="2009-07" db="EMBL/GenBank/DDBJ databases">
        <authorList>
            <person name="Madupu R."/>
            <person name="Sebastian Y."/>
            <person name="Durkin A.S."/>
            <person name="Torralba M."/>
            <person name="Methe B."/>
            <person name="Sutton G.G."/>
            <person name="Strausberg R.L."/>
            <person name="Nelson K.E."/>
        </authorList>
    </citation>
    <scope>NUCLEOTIDE SEQUENCE [LARGE SCALE GENOMIC DNA]</scope>
    <source>
        <strain evidence="1 2">RM3268</strain>
    </source>
</reference>
<evidence type="ECO:0000313" key="2">
    <source>
        <dbReference type="Proteomes" id="UP000005709"/>
    </source>
</evidence>
<dbReference type="Proteomes" id="UP000005709">
    <property type="component" value="Unassembled WGS sequence"/>
</dbReference>
<dbReference type="EMBL" id="ACYG01000024">
    <property type="protein sequence ID" value="EEV17675.1"/>
    <property type="molecule type" value="Genomic_DNA"/>
</dbReference>
<dbReference type="OrthoDB" id="5361472at2"/>
<dbReference type="AlphaFoldDB" id="C8PHR1"/>
<protein>
    <recommendedName>
        <fullName evidence="3">DUF177 domain-containing protein</fullName>
    </recommendedName>
</protein>
<evidence type="ECO:0008006" key="3">
    <source>
        <dbReference type="Google" id="ProtNLM"/>
    </source>
</evidence>
<accession>C8PHR1</accession>